<proteinExistence type="predicted"/>
<dbReference type="EMBL" id="CP097635">
    <property type="protein sequence ID" value="URI06370.1"/>
    <property type="molecule type" value="Genomic_DNA"/>
</dbReference>
<dbReference type="RefSeq" id="WP_250194633.1">
    <property type="nucleotide sequence ID" value="NZ_CP097635.1"/>
</dbReference>
<evidence type="ECO:0000259" key="4">
    <source>
        <dbReference type="PROSITE" id="PS50887"/>
    </source>
</evidence>
<dbReference type="SUPFAM" id="SSF55073">
    <property type="entry name" value="Nucleotide cyclase"/>
    <property type="match status" value="1"/>
</dbReference>
<feature type="domain" description="GGDEF" evidence="4">
    <location>
        <begin position="420"/>
        <end position="550"/>
    </location>
</feature>
<dbReference type="InterPro" id="IPR000160">
    <property type="entry name" value="GGDEF_dom"/>
</dbReference>
<dbReference type="Pfam" id="PF13424">
    <property type="entry name" value="TPR_12"/>
    <property type="match status" value="1"/>
</dbReference>
<gene>
    <name evidence="5" type="ORF">MW290_10625</name>
</gene>
<name>A0ABY4S1D0_AQUTE</name>
<dbReference type="PANTHER" id="PTHR45138">
    <property type="entry name" value="REGULATORY COMPONENTS OF SENSORY TRANSDUCTION SYSTEM"/>
    <property type="match status" value="1"/>
</dbReference>
<dbReference type="SMART" id="SM00267">
    <property type="entry name" value="GGDEF"/>
    <property type="match status" value="1"/>
</dbReference>
<dbReference type="InterPro" id="IPR043128">
    <property type="entry name" value="Rev_trsase/Diguanyl_cyclase"/>
</dbReference>
<dbReference type="EC" id="2.7.7.65" evidence="1"/>
<reference evidence="5" key="1">
    <citation type="submission" date="2022-05" db="EMBL/GenBank/DDBJ databases">
        <title>An RpoN-dependent PEP-CTERM gene is involved in floc formation of an Aquincola tertiaricarbonis strain.</title>
        <authorList>
            <person name="Qiu D."/>
            <person name="Xia M."/>
        </authorList>
    </citation>
    <scope>NUCLEOTIDE SEQUENCE</scope>
    <source>
        <strain evidence="5">RN12</strain>
    </source>
</reference>
<dbReference type="Pfam" id="PF00990">
    <property type="entry name" value="GGDEF"/>
    <property type="match status" value="1"/>
</dbReference>
<organism evidence="5 6">
    <name type="scientific">Aquincola tertiaricarbonis</name>
    <dbReference type="NCBI Taxonomy" id="391953"/>
    <lineage>
        <taxon>Bacteria</taxon>
        <taxon>Pseudomonadati</taxon>
        <taxon>Pseudomonadota</taxon>
        <taxon>Betaproteobacteria</taxon>
        <taxon>Burkholderiales</taxon>
        <taxon>Sphaerotilaceae</taxon>
        <taxon>Aquincola</taxon>
    </lineage>
</organism>
<evidence type="ECO:0000256" key="3">
    <source>
        <dbReference type="SAM" id="Coils"/>
    </source>
</evidence>
<evidence type="ECO:0000256" key="2">
    <source>
        <dbReference type="ARBA" id="ARBA00034247"/>
    </source>
</evidence>
<feature type="coiled-coil region" evidence="3">
    <location>
        <begin position="355"/>
        <end position="389"/>
    </location>
</feature>
<dbReference type="Gene3D" id="3.30.70.270">
    <property type="match status" value="1"/>
</dbReference>
<protein>
    <recommendedName>
        <fullName evidence="1">diguanylate cyclase</fullName>
        <ecNumber evidence="1">2.7.7.65</ecNumber>
    </recommendedName>
</protein>
<sequence>MPSSLLETSACPPALNAQDVAQALAEARAARDRAAFDAGRHHALRAWHSPAAGADARAEAGVLLSFCLYRLGELPGLLELGTQTLALLQAPQHGPWRDDLLRWVTLGACELGRFELALACAQECCARARASDEPRRQVPALTALGACFERMGDPWQAERLMGDALAIARVHGTPFDRMQTLSNLCAVTIGAYYLLRGVAGEADVQAVLQRSLAYAREAVQIASEAADAAFDAVIWGNLGEVLVHLGQAEEAWEWLTAALLRALEGGHQAQACRIRCTVAELHLQAGRHAQAAAALGRLLQESNPGITATLVRVHHGLYRALRALGDDRGALQHFECYAQIERRRAINQLQSQSQLLVTRVEVEQARVQAERLRREALAERQRADEFESRALRDALTGLGNRRQLDRSLPGMLDQAVRGGGPMALAMLDVDHFKGVNDRFGHALGDRVLVALAQMLREHIRSEDVAVRIGGEEFLLVLPGTGAEAALEVCERLRRQVAGHDWSALAPGFSGVTVSIGLAHAPPYERQSLFEQADRALYWAKGEGRNRVKLA</sequence>
<dbReference type="Proteomes" id="UP001056201">
    <property type="component" value="Chromosome 1"/>
</dbReference>
<keyword evidence="6" id="KW-1185">Reference proteome</keyword>
<dbReference type="CDD" id="cd01949">
    <property type="entry name" value="GGDEF"/>
    <property type="match status" value="1"/>
</dbReference>
<dbReference type="InterPro" id="IPR011990">
    <property type="entry name" value="TPR-like_helical_dom_sf"/>
</dbReference>
<evidence type="ECO:0000313" key="6">
    <source>
        <dbReference type="Proteomes" id="UP001056201"/>
    </source>
</evidence>
<evidence type="ECO:0000256" key="1">
    <source>
        <dbReference type="ARBA" id="ARBA00012528"/>
    </source>
</evidence>
<dbReference type="SUPFAM" id="SSF48452">
    <property type="entry name" value="TPR-like"/>
    <property type="match status" value="2"/>
</dbReference>
<dbReference type="InterPro" id="IPR050469">
    <property type="entry name" value="Diguanylate_Cyclase"/>
</dbReference>
<dbReference type="PANTHER" id="PTHR45138:SF9">
    <property type="entry name" value="DIGUANYLATE CYCLASE DGCM-RELATED"/>
    <property type="match status" value="1"/>
</dbReference>
<dbReference type="InterPro" id="IPR029787">
    <property type="entry name" value="Nucleotide_cyclase"/>
</dbReference>
<dbReference type="NCBIfam" id="TIGR00254">
    <property type="entry name" value="GGDEF"/>
    <property type="match status" value="1"/>
</dbReference>
<dbReference type="PROSITE" id="PS50887">
    <property type="entry name" value="GGDEF"/>
    <property type="match status" value="1"/>
</dbReference>
<keyword evidence="3" id="KW-0175">Coiled coil</keyword>
<evidence type="ECO:0000313" key="5">
    <source>
        <dbReference type="EMBL" id="URI06370.1"/>
    </source>
</evidence>
<accession>A0ABY4S1D0</accession>
<comment type="catalytic activity">
    <reaction evidence="2">
        <text>2 GTP = 3',3'-c-di-GMP + 2 diphosphate</text>
        <dbReference type="Rhea" id="RHEA:24898"/>
        <dbReference type="ChEBI" id="CHEBI:33019"/>
        <dbReference type="ChEBI" id="CHEBI:37565"/>
        <dbReference type="ChEBI" id="CHEBI:58805"/>
        <dbReference type="EC" id="2.7.7.65"/>
    </reaction>
</comment>
<dbReference type="Gene3D" id="1.25.40.10">
    <property type="entry name" value="Tetratricopeptide repeat domain"/>
    <property type="match status" value="1"/>
</dbReference>